<dbReference type="PROSITE" id="PS50839">
    <property type="entry name" value="CHASE"/>
    <property type="match status" value="1"/>
</dbReference>
<protein>
    <submittedName>
        <fullName evidence="9">EAL domain-containing protein</fullName>
    </submittedName>
</protein>
<dbReference type="Proteomes" id="UP000317199">
    <property type="component" value="Chromosome"/>
</dbReference>
<dbReference type="GO" id="GO:0007165">
    <property type="term" value="P:signal transduction"/>
    <property type="evidence" value="ECO:0007669"/>
    <property type="project" value="UniProtKB-ARBA"/>
</dbReference>
<dbReference type="KEGG" id="lyj:FKV23_02805"/>
<evidence type="ECO:0000256" key="4">
    <source>
        <dbReference type="ARBA" id="ARBA00022989"/>
    </source>
</evidence>
<dbReference type="InterPro" id="IPR035965">
    <property type="entry name" value="PAS-like_dom_sf"/>
</dbReference>
<dbReference type="PANTHER" id="PTHR44757">
    <property type="entry name" value="DIGUANYLATE CYCLASE DGCP"/>
    <property type="match status" value="1"/>
</dbReference>
<dbReference type="InterPro" id="IPR042240">
    <property type="entry name" value="CHASE_sf"/>
</dbReference>
<gene>
    <name evidence="9" type="ORF">FKV23_02805</name>
</gene>
<dbReference type="InterPro" id="IPR001633">
    <property type="entry name" value="EAL_dom"/>
</dbReference>
<dbReference type="CDD" id="cd00130">
    <property type="entry name" value="PAS"/>
    <property type="match status" value="1"/>
</dbReference>
<dbReference type="InterPro" id="IPR006189">
    <property type="entry name" value="CHASE_dom"/>
</dbReference>
<dbReference type="AlphaFoldDB" id="A0A514BWC0"/>
<evidence type="ECO:0000256" key="3">
    <source>
        <dbReference type="ARBA" id="ARBA00022692"/>
    </source>
</evidence>
<dbReference type="CDD" id="cd01949">
    <property type="entry name" value="GGDEF"/>
    <property type="match status" value="1"/>
</dbReference>
<comment type="subcellular location">
    <subcellularLocation>
        <location evidence="2">Membrane</location>
    </subcellularLocation>
</comment>
<evidence type="ECO:0000313" key="10">
    <source>
        <dbReference type="Proteomes" id="UP000317199"/>
    </source>
</evidence>
<proteinExistence type="predicted"/>
<dbReference type="Pfam" id="PF13188">
    <property type="entry name" value="PAS_8"/>
    <property type="match status" value="1"/>
</dbReference>
<dbReference type="InterPro" id="IPR052155">
    <property type="entry name" value="Biofilm_reg_signaling"/>
</dbReference>
<evidence type="ECO:0000259" key="6">
    <source>
        <dbReference type="PROSITE" id="PS50839"/>
    </source>
</evidence>
<dbReference type="SUPFAM" id="SSF141868">
    <property type="entry name" value="EAL domain-like"/>
    <property type="match status" value="1"/>
</dbReference>
<comment type="cofactor">
    <cofactor evidence="1">
        <name>Mg(2+)</name>
        <dbReference type="ChEBI" id="CHEBI:18420"/>
    </cofactor>
</comment>
<dbReference type="Gene3D" id="3.20.20.450">
    <property type="entry name" value="EAL domain"/>
    <property type="match status" value="1"/>
</dbReference>
<dbReference type="Gene3D" id="3.30.70.270">
    <property type="match status" value="1"/>
</dbReference>
<dbReference type="SUPFAM" id="SSF55785">
    <property type="entry name" value="PYP-like sensor domain (PAS domain)"/>
    <property type="match status" value="1"/>
</dbReference>
<evidence type="ECO:0000256" key="2">
    <source>
        <dbReference type="ARBA" id="ARBA00004370"/>
    </source>
</evidence>
<dbReference type="GO" id="GO:0003824">
    <property type="term" value="F:catalytic activity"/>
    <property type="evidence" value="ECO:0007669"/>
    <property type="project" value="UniProtKB-ARBA"/>
</dbReference>
<keyword evidence="3" id="KW-0812">Transmembrane</keyword>
<evidence type="ECO:0000256" key="1">
    <source>
        <dbReference type="ARBA" id="ARBA00001946"/>
    </source>
</evidence>
<dbReference type="InterPro" id="IPR029787">
    <property type="entry name" value="Nucleotide_cyclase"/>
</dbReference>
<evidence type="ECO:0000259" key="8">
    <source>
        <dbReference type="PROSITE" id="PS50887"/>
    </source>
</evidence>
<dbReference type="NCBIfam" id="TIGR00254">
    <property type="entry name" value="GGDEF"/>
    <property type="match status" value="1"/>
</dbReference>
<dbReference type="OrthoDB" id="9787514at2"/>
<dbReference type="SMART" id="SM00052">
    <property type="entry name" value="EAL"/>
    <property type="match status" value="1"/>
</dbReference>
<dbReference type="SUPFAM" id="SSF55073">
    <property type="entry name" value="Nucleotide cyclase"/>
    <property type="match status" value="1"/>
</dbReference>
<dbReference type="SMART" id="SM01079">
    <property type="entry name" value="CHASE"/>
    <property type="match status" value="1"/>
</dbReference>
<feature type="domain" description="CHASE" evidence="6">
    <location>
        <begin position="93"/>
        <end position="220"/>
    </location>
</feature>
<organism evidence="9 10">
    <name type="scientific">Marilutibacter alkalisoli</name>
    <dbReference type="NCBI Taxonomy" id="2591633"/>
    <lineage>
        <taxon>Bacteria</taxon>
        <taxon>Pseudomonadati</taxon>
        <taxon>Pseudomonadota</taxon>
        <taxon>Gammaproteobacteria</taxon>
        <taxon>Lysobacterales</taxon>
        <taxon>Lysobacteraceae</taxon>
        <taxon>Marilutibacter</taxon>
    </lineage>
</organism>
<dbReference type="InterPro" id="IPR035919">
    <property type="entry name" value="EAL_sf"/>
</dbReference>
<dbReference type="PROSITE" id="PS50883">
    <property type="entry name" value="EAL"/>
    <property type="match status" value="1"/>
</dbReference>
<keyword evidence="5" id="KW-0472">Membrane</keyword>
<dbReference type="InterPro" id="IPR000014">
    <property type="entry name" value="PAS"/>
</dbReference>
<dbReference type="InterPro" id="IPR043128">
    <property type="entry name" value="Rev_trsase/Diguanyl_cyclase"/>
</dbReference>
<name>A0A514BWC0_9GAMM</name>
<feature type="domain" description="EAL" evidence="7">
    <location>
        <begin position="614"/>
        <end position="865"/>
    </location>
</feature>
<dbReference type="InterPro" id="IPR000160">
    <property type="entry name" value="GGDEF_dom"/>
</dbReference>
<evidence type="ECO:0000256" key="5">
    <source>
        <dbReference type="ARBA" id="ARBA00023136"/>
    </source>
</evidence>
<dbReference type="FunFam" id="3.30.70.270:FF:000001">
    <property type="entry name" value="Diguanylate cyclase domain protein"/>
    <property type="match status" value="1"/>
</dbReference>
<evidence type="ECO:0000259" key="7">
    <source>
        <dbReference type="PROSITE" id="PS50883"/>
    </source>
</evidence>
<reference evidence="9 10" key="1">
    <citation type="submission" date="2019-06" db="EMBL/GenBank/DDBJ databases">
        <title>Lysobacter alkalisoli sp. nov. isolated from saline-alkali soil.</title>
        <authorList>
            <person name="Sun J.-Q."/>
            <person name="Xu L."/>
        </authorList>
    </citation>
    <scope>NUCLEOTIDE SEQUENCE [LARGE SCALE GENOMIC DNA]</scope>
    <source>
        <strain evidence="9 10">SJ-36</strain>
    </source>
</reference>
<dbReference type="Pfam" id="PF00990">
    <property type="entry name" value="GGDEF"/>
    <property type="match status" value="1"/>
</dbReference>
<dbReference type="Gene3D" id="3.30.450.350">
    <property type="entry name" value="CHASE domain"/>
    <property type="match status" value="1"/>
</dbReference>
<keyword evidence="4" id="KW-1133">Transmembrane helix</keyword>
<keyword evidence="10" id="KW-1185">Reference proteome</keyword>
<dbReference type="Gene3D" id="3.30.450.20">
    <property type="entry name" value="PAS domain"/>
    <property type="match status" value="1"/>
</dbReference>
<dbReference type="NCBIfam" id="TIGR00229">
    <property type="entry name" value="sensory_box"/>
    <property type="match status" value="1"/>
</dbReference>
<dbReference type="CDD" id="cd01948">
    <property type="entry name" value="EAL"/>
    <property type="match status" value="1"/>
</dbReference>
<feature type="domain" description="GGDEF" evidence="8">
    <location>
        <begin position="469"/>
        <end position="603"/>
    </location>
</feature>
<dbReference type="GO" id="GO:0016020">
    <property type="term" value="C:membrane"/>
    <property type="evidence" value="ECO:0007669"/>
    <property type="project" value="UniProtKB-SubCell"/>
</dbReference>
<dbReference type="Pfam" id="PF00563">
    <property type="entry name" value="EAL"/>
    <property type="match status" value="1"/>
</dbReference>
<dbReference type="EMBL" id="CP041242">
    <property type="protein sequence ID" value="QDH71670.1"/>
    <property type="molecule type" value="Genomic_DNA"/>
</dbReference>
<dbReference type="PANTHER" id="PTHR44757:SF4">
    <property type="entry name" value="DIGUANYLATE CYCLASE DGCE-RELATED"/>
    <property type="match status" value="1"/>
</dbReference>
<dbReference type="SMART" id="SM00267">
    <property type="entry name" value="GGDEF"/>
    <property type="match status" value="1"/>
</dbReference>
<evidence type="ECO:0000313" key="9">
    <source>
        <dbReference type="EMBL" id="QDH71670.1"/>
    </source>
</evidence>
<dbReference type="Pfam" id="PF03924">
    <property type="entry name" value="CHASE"/>
    <property type="match status" value="1"/>
</dbReference>
<sequence>MPTLWVSKLQLDKIRTERDEAFSKLAERSEVAVLSQLRSCGLLVRSLQSLYLTSEAVSDEDFQNLYANLKPRRHLPSLQALAYSELRSHPTGPSFITTLVAPRAGNESLLGLDISTQPPNLRAAELSRDTDEVVMSAPFPLVQFEGGGGPGEGVTLRLPFFSAGPPPANIQERRQRIVGSLAVSFHAGSLIEWALPAATLRDLHVAVEDVSGSVPVLLYDSHPALTTAIERDPARVGQDSGRLGDGRAIRTSDIGYGGRIWRIRVAELAPPGAASPWGDTALVPGLLISLLLALLVGSLAGTHRRALDRGWQLSRRYRESKERFRALNELLPALVILAEAGNGRIRYANQAARDRLGGRVGERSLSDLFEDVELQARLQGSDPHGCQGIEAVLRTGEARRFWASVSIKPVELDGRQMLLMVASDISEQRQLTELLSYQASHDALTELYNRREFERRLARALGAAGRNGTVGALFYIDLDQFKLINDTSGHIAGDQLLVQLAMIMRELLRADDVLARLGGDEFGVLVADVHDRASAEQLGERIRRHIDGYVFVWEQRSYTITASIGVVMIEHAEATLDDLLAQADTACYIAKESGRNRVHLYSAQDDDATRRESEMEWANRLRWAIDEQQLMLKYQEVRPLAAPQGAGVRLEILLRFRGEDGRQTMPGAFLPAAERYGLMPMIDRWVIDTVIANFDRLHPDGAALEMATINLSGASIEDETLADHILDLLERHQVDPSRVCFEITETVAVRNLSPVVRLIERLHRVGCSFALDDFGAGMSSFGYLKNLPVDFIKIDGSFIRDMLDDPMSEAIVRAISDIGHRRGLKVVAEWVDDERIARALVELGVDYGQGFALHRPQTVMFHRGG</sequence>
<dbReference type="PROSITE" id="PS50887">
    <property type="entry name" value="GGDEF"/>
    <property type="match status" value="1"/>
</dbReference>
<accession>A0A514BWC0</accession>